<dbReference type="InterPro" id="IPR018370">
    <property type="entry name" value="Chaperonin_Cpn60_CS"/>
</dbReference>
<comment type="similarity">
    <text evidence="1 7 8">Belongs to the chaperonin (HSP60) family.</text>
</comment>
<keyword evidence="2 7" id="KW-0963">Cytoplasm</keyword>
<comment type="subcellular location">
    <subcellularLocation>
        <location evidence="7">Cytoplasm</location>
    </subcellularLocation>
</comment>
<dbReference type="GO" id="GO:0016853">
    <property type="term" value="F:isomerase activity"/>
    <property type="evidence" value="ECO:0007669"/>
    <property type="project" value="UniProtKB-KW"/>
</dbReference>
<keyword evidence="5 7" id="KW-0143">Chaperone</keyword>
<dbReference type="SUPFAM" id="SSF48592">
    <property type="entry name" value="GroEL equatorial domain-like"/>
    <property type="match status" value="1"/>
</dbReference>
<evidence type="ECO:0000256" key="10">
    <source>
        <dbReference type="SAM" id="MobiDB-lite"/>
    </source>
</evidence>
<dbReference type="InterPro" id="IPR027409">
    <property type="entry name" value="GroEL-like_apical_dom_sf"/>
</dbReference>
<evidence type="ECO:0000256" key="2">
    <source>
        <dbReference type="ARBA" id="ARBA00022490"/>
    </source>
</evidence>
<dbReference type="eggNOG" id="COG0459">
    <property type="taxonomic scope" value="Bacteria"/>
</dbReference>
<dbReference type="GO" id="GO:0051082">
    <property type="term" value="F:unfolded protein binding"/>
    <property type="evidence" value="ECO:0007669"/>
    <property type="project" value="UniProtKB-UniRule"/>
</dbReference>
<dbReference type="InterPro" id="IPR002423">
    <property type="entry name" value="Cpn60/GroEL/TCP-1"/>
</dbReference>
<reference evidence="11 12" key="1">
    <citation type="journal article" date="2014" name="Mol. Plant Microbe Interact.">
        <title>The complete genome sequence of Candidatus Liberibacter americanus, associated with citrus Huanglongbing.</title>
        <authorList>
            <person name="Wulff N.A."/>
            <person name="Zhang S."/>
            <person name="Setubal J.C."/>
            <person name="Almeida N.F."/>
            <person name="Martins E.C."/>
            <person name="Harakava R."/>
            <person name="Kumar D."/>
            <person name="Rangel L.T."/>
            <person name="Foissac X."/>
            <person name="Bove J."/>
            <person name="Gabriel D.W."/>
        </authorList>
    </citation>
    <scope>NUCLEOTIDE SEQUENCE [LARGE SCALE GENOMIC DNA]</scope>
    <source>
        <strain evidence="11 12">Sao Paulo</strain>
    </source>
</reference>
<dbReference type="HOGENOM" id="CLU_016503_3_0_5"/>
<comment type="caution">
    <text evidence="7">Lacks conserved residue(s) required for the propagation of feature annotation.</text>
</comment>
<dbReference type="NCBIfam" id="NF009487">
    <property type="entry name" value="PRK12849.1"/>
    <property type="match status" value="1"/>
</dbReference>
<dbReference type="EC" id="5.6.1.7" evidence="7"/>
<dbReference type="RefSeq" id="WP_007557240.1">
    <property type="nucleotide sequence ID" value="NC_022793.1"/>
</dbReference>
<dbReference type="InterPro" id="IPR027410">
    <property type="entry name" value="TCP-1-like_intermed_sf"/>
</dbReference>
<dbReference type="STRING" id="1261131.lam_560"/>
<comment type="subunit">
    <text evidence="7 9">Forms a cylinder of 14 subunits composed of two heptameric rings stacked back-to-back. Interacts with the co-chaperonin GroES.</text>
</comment>
<dbReference type="Gene3D" id="1.10.560.10">
    <property type="entry name" value="GroEL-like equatorial domain"/>
    <property type="match status" value="1"/>
</dbReference>
<feature type="binding site" evidence="7">
    <location>
        <position position="495"/>
    </location>
    <ligand>
        <name>ATP</name>
        <dbReference type="ChEBI" id="CHEBI:30616"/>
    </ligand>
</feature>
<dbReference type="HAMAP" id="MF_00600">
    <property type="entry name" value="CH60"/>
    <property type="match status" value="1"/>
</dbReference>
<protein>
    <recommendedName>
        <fullName evidence="7">Chaperonin GroEL</fullName>
        <ecNumber evidence="7">5.6.1.7</ecNumber>
    </recommendedName>
    <alternativeName>
        <fullName evidence="7">60 kDa chaperonin</fullName>
    </alternativeName>
    <alternativeName>
        <fullName evidence="7">Chaperonin-60</fullName>
        <shortName evidence="7">Cpn60</shortName>
    </alternativeName>
</protein>
<dbReference type="PATRIC" id="fig|1261131.3.peg.533"/>
<dbReference type="GO" id="GO:0005524">
    <property type="term" value="F:ATP binding"/>
    <property type="evidence" value="ECO:0007669"/>
    <property type="project" value="UniProtKB-UniRule"/>
</dbReference>
<dbReference type="PANTHER" id="PTHR45633">
    <property type="entry name" value="60 KDA HEAT SHOCK PROTEIN, MITOCHONDRIAL"/>
    <property type="match status" value="1"/>
</dbReference>
<dbReference type="Proteomes" id="UP000017862">
    <property type="component" value="Chromosome"/>
</dbReference>
<feature type="binding site" evidence="7">
    <location>
        <begin position="87"/>
        <end position="91"/>
    </location>
    <ligand>
        <name>ATP</name>
        <dbReference type="ChEBI" id="CHEBI:30616"/>
    </ligand>
</feature>
<dbReference type="AlphaFoldDB" id="U6B4B5"/>
<dbReference type="InterPro" id="IPR001844">
    <property type="entry name" value="Cpn60/GroEL"/>
</dbReference>
<dbReference type="PRINTS" id="PR00298">
    <property type="entry name" value="CHAPERONIN60"/>
</dbReference>
<dbReference type="SUPFAM" id="SSF54849">
    <property type="entry name" value="GroEL-intermediate domain like"/>
    <property type="match status" value="1"/>
</dbReference>
<gene>
    <name evidence="7 11" type="primary">groL</name>
    <name evidence="7" type="synonym">groEL</name>
    <name evidence="11" type="ORF">lam_560</name>
</gene>
<dbReference type="SUPFAM" id="SSF52029">
    <property type="entry name" value="GroEL apical domain-like"/>
    <property type="match status" value="1"/>
</dbReference>
<dbReference type="NCBIfam" id="NF009489">
    <property type="entry name" value="PRK12851.1"/>
    <property type="match status" value="1"/>
</dbReference>
<keyword evidence="4 7" id="KW-0067">ATP-binding</keyword>
<dbReference type="NCBIfam" id="TIGR02348">
    <property type="entry name" value="GroEL"/>
    <property type="match status" value="1"/>
</dbReference>
<dbReference type="KEGG" id="lar:lam_560"/>
<evidence type="ECO:0000256" key="5">
    <source>
        <dbReference type="ARBA" id="ARBA00023186"/>
    </source>
</evidence>
<dbReference type="Gene3D" id="3.30.260.10">
    <property type="entry name" value="TCP-1-like chaperonin intermediate domain"/>
    <property type="match status" value="1"/>
</dbReference>
<sequence>MSAKDVKLGASARDGIACGVNMLADAVKCTLGPKGRFVVIGGSYGSCRATKDGVTVAKSINFKDPLHEIGAQMLRNVASNAEDHSGDGTTTATCIAQAIIHEGRKAVIAGRNPMDLKRGIDDAVKEVVSYLQSNSKKVASREEIVQVATISANGDKDIGEKIAYAIEKIGPSGVVTIDQAKTAETKVKIVEGMQFDRGYISPYFITNRSKPIAEQDNPYILVCDKKISTLASLLPILELAVKNSRPLCIIAEDVESEALATIVVNKMRASLQVLAIKAPAFGDRRKQIMQDIATLVGATLISEEVGLGLEQVTEDHLGSAKRVVSTKDDTTIVGGNGNQDELNARIKEIEAAIEDTTSDYDRDKLKERLAKLSSGVAVIEVGDVTETALTEKKDRYQDSLSATRAAIEEGIIAGGGIGLLRASKELSVKGDNNDQSAGVEIIRNAIKAPCRQIIQNAGDEAALITSKIQENNSVNFGYDAQNGVFGDMFSMGIVDPVKVVRNALQDAASVASTLLMTEATVTDIPKDENSVPQMPGGGMPGMGGMDMM</sequence>
<dbReference type="GO" id="GO:0005737">
    <property type="term" value="C:cytoplasm"/>
    <property type="evidence" value="ECO:0007669"/>
    <property type="project" value="UniProtKB-SubCell"/>
</dbReference>
<feature type="binding site" evidence="7">
    <location>
        <position position="51"/>
    </location>
    <ligand>
        <name>ATP</name>
        <dbReference type="ChEBI" id="CHEBI:30616"/>
    </ligand>
</feature>
<feature type="binding site" evidence="7">
    <location>
        <begin position="30"/>
        <end position="33"/>
    </location>
    <ligand>
        <name>ATP</name>
        <dbReference type="ChEBI" id="CHEBI:30616"/>
    </ligand>
</feature>
<dbReference type="InterPro" id="IPR027413">
    <property type="entry name" value="GROEL-like_equatorial_sf"/>
</dbReference>
<dbReference type="PROSITE" id="PS00296">
    <property type="entry name" value="CHAPERONINS_CPN60"/>
    <property type="match status" value="1"/>
</dbReference>
<feature type="binding site" evidence="7">
    <location>
        <position position="415"/>
    </location>
    <ligand>
        <name>ATP</name>
        <dbReference type="ChEBI" id="CHEBI:30616"/>
    </ligand>
</feature>
<dbReference type="NCBIfam" id="NF009488">
    <property type="entry name" value="PRK12850.1"/>
    <property type="match status" value="1"/>
</dbReference>
<evidence type="ECO:0000256" key="8">
    <source>
        <dbReference type="RuleBase" id="RU000418"/>
    </source>
</evidence>
<feature type="region of interest" description="Disordered" evidence="10">
    <location>
        <begin position="526"/>
        <end position="548"/>
    </location>
</feature>
<keyword evidence="3 7" id="KW-0547">Nucleotide-binding</keyword>
<name>U6B4B5_9HYPH</name>
<dbReference type="CDD" id="cd03344">
    <property type="entry name" value="GroEL"/>
    <property type="match status" value="1"/>
</dbReference>
<accession>U6B4B5</accession>
<comment type="function">
    <text evidence="7 9">Together with its co-chaperonin GroES, plays an essential role in assisting protein folding. The GroEL-GroES system forms a nano-cage that allows encapsulation of the non-native substrate proteins and provides a physical environment optimized to promote and accelerate protein folding.</text>
</comment>
<evidence type="ECO:0000256" key="3">
    <source>
        <dbReference type="ARBA" id="ARBA00022741"/>
    </source>
</evidence>
<dbReference type="GO" id="GO:0042026">
    <property type="term" value="P:protein refolding"/>
    <property type="evidence" value="ECO:0007669"/>
    <property type="project" value="UniProtKB-UniRule"/>
</dbReference>
<evidence type="ECO:0000256" key="4">
    <source>
        <dbReference type="ARBA" id="ARBA00022840"/>
    </source>
</evidence>
<evidence type="ECO:0000256" key="6">
    <source>
        <dbReference type="ARBA" id="ARBA00023235"/>
    </source>
</evidence>
<dbReference type="GO" id="GO:0140662">
    <property type="term" value="F:ATP-dependent protein folding chaperone"/>
    <property type="evidence" value="ECO:0007669"/>
    <property type="project" value="InterPro"/>
</dbReference>
<dbReference type="FunFam" id="3.50.7.10:FF:000001">
    <property type="entry name" value="60 kDa chaperonin"/>
    <property type="match status" value="1"/>
</dbReference>
<keyword evidence="6 7" id="KW-0413">Isomerase</keyword>
<dbReference type="Pfam" id="PF00118">
    <property type="entry name" value="Cpn60_TCP1"/>
    <property type="match status" value="1"/>
</dbReference>
<evidence type="ECO:0000313" key="11">
    <source>
        <dbReference type="EMBL" id="AHA27909.1"/>
    </source>
</evidence>
<keyword evidence="12" id="KW-1185">Reference proteome</keyword>
<dbReference type="NCBIfam" id="NF000592">
    <property type="entry name" value="PRK00013.1"/>
    <property type="match status" value="1"/>
</dbReference>
<proteinExistence type="inferred from homology"/>
<evidence type="ECO:0000313" key="12">
    <source>
        <dbReference type="Proteomes" id="UP000017862"/>
    </source>
</evidence>
<dbReference type="Gene3D" id="3.50.7.10">
    <property type="entry name" value="GroEL"/>
    <property type="match status" value="1"/>
</dbReference>
<evidence type="ECO:0000256" key="9">
    <source>
        <dbReference type="RuleBase" id="RU000419"/>
    </source>
</evidence>
<evidence type="ECO:0000256" key="7">
    <source>
        <dbReference type="HAMAP-Rule" id="MF_00600"/>
    </source>
</evidence>
<evidence type="ECO:0000256" key="1">
    <source>
        <dbReference type="ARBA" id="ARBA00006607"/>
    </source>
</evidence>
<organism evidence="11 12">
    <name type="scientific">Candidatus Liberibacter americanus str. Sao Paulo</name>
    <dbReference type="NCBI Taxonomy" id="1261131"/>
    <lineage>
        <taxon>Bacteria</taxon>
        <taxon>Pseudomonadati</taxon>
        <taxon>Pseudomonadota</taxon>
        <taxon>Alphaproteobacteria</taxon>
        <taxon>Hyphomicrobiales</taxon>
        <taxon>Rhizobiaceae</taxon>
        <taxon>Liberibacter</taxon>
    </lineage>
</organism>
<feature type="compositionally biased region" description="Gly residues" evidence="10">
    <location>
        <begin position="535"/>
        <end position="548"/>
    </location>
</feature>
<dbReference type="EMBL" id="CP006604">
    <property type="protein sequence ID" value="AHA27909.1"/>
    <property type="molecule type" value="Genomic_DNA"/>
</dbReference>